<dbReference type="AlphaFoldDB" id="A0A1E3X6V8"/>
<keyword evidence="1" id="KW-0812">Transmembrane</keyword>
<evidence type="ECO:0000313" key="3">
    <source>
        <dbReference type="Proteomes" id="UP000094056"/>
    </source>
</evidence>
<proteinExistence type="predicted"/>
<dbReference type="EMBL" id="MAYW01000125">
    <property type="protein sequence ID" value="ODS31341.1"/>
    <property type="molecule type" value="Genomic_DNA"/>
</dbReference>
<keyword evidence="1" id="KW-1133">Transmembrane helix</keyword>
<reference evidence="2 3" key="1">
    <citation type="submission" date="2016-07" db="EMBL/GenBank/DDBJ databases">
        <title>Draft genome of Scalindua rubra, obtained from a brine-seawater interface in the Red Sea, sheds light on salt adaptation in anammox bacteria.</title>
        <authorList>
            <person name="Speth D.R."/>
            <person name="Lagkouvardos I."/>
            <person name="Wang Y."/>
            <person name="Qian P.-Y."/>
            <person name="Dutilh B.E."/>
            <person name="Jetten M.S."/>
        </authorList>
    </citation>
    <scope>NUCLEOTIDE SEQUENCE [LARGE SCALE GENOMIC DNA]</scope>
    <source>
        <strain evidence="2">BSI-1</strain>
    </source>
</reference>
<comment type="caution">
    <text evidence="2">The sequence shown here is derived from an EMBL/GenBank/DDBJ whole genome shotgun (WGS) entry which is preliminary data.</text>
</comment>
<evidence type="ECO:0000313" key="2">
    <source>
        <dbReference type="EMBL" id="ODS31341.1"/>
    </source>
</evidence>
<keyword evidence="1" id="KW-0472">Membrane</keyword>
<dbReference type="Proteomes" id="UP000094056">
    <property type="component" value="Unassembled WGS sequence"/>
</dbReference>
<evidence type="ECO:0000256" key="1">
    <source>
        <dbReference type="SAM" id="Phobius"/>
    </source>
</evidence>
<protein>
    <submittedName>
        <fullName evidence="2">Uncharacterized protein</fullName>
    </submittedName>
</protein>
<gene>
    <name evidence="2" type="ORF">SCARUB_03536</name>
</gene>
<accession>A0A1E3X6V8</accession>
<sequence length="63" mass="7579">MFLRIQKICVFVYSLCIFSLILVPLQWFFEINSNIKIRPVQHISIIIKNIKGDEVFEMLLFYI</sequence>
<organism evidence="2 3">
    <name type="scientific">Candidatus Scalindua rubra</name>
    <dbReference type="NCBI Taxonomy" id="1872076"/>
    <lineage>
        <taxon>Bacteria</taxon>
        <taxon>Pseudomonadati</taxon>
        <taxon>Planctomycetota</taxon>
        <taxon>Candidatus Brocadiia</taxon>
        <taxon>Candidatus Brocadiales</taxon>
        <taxon>Candidatus Scalinduaceae</taxon>
        <taxon>Candidatus Scalindua</taxon>
    </lineage>
</organism>
<feature type="transmembrane region" description="Helical" evidence="1">
    <location>
        <begin position="7"/>
        <end position="29"/>
    </location>
</feature>
<name>A0A1E3X6V8_9BACT</name>